<evidence type="ECO:0000256" key="6">
    <source>
        <dbReference type="ARBA" id="ARBA00023237"/>
    </source>
</evidence>
<evidence type="ECO:0000256" key="5">
    <source>
        <dbReference type="ARBA" id="ARBA00023136"/>
    </source>
</evidence>
<comment type="subcellular location">
    <subcellularLocation>
        <location evidence="1 7">Cell outer membrane</location>
        <topology evidence="1 7">Multi-pass membrane protein</topology>
    </subcellularLocation>
</comment>
<feature type="chain" id="PRO_5046958685" evidence="8">
    <location>
        <begin position="23"/>
        <end position="1135"/>
    </location>
</feature>
<accession>A0ABY6IV13</accession>
<reference evidence="10" key="1">
    <citation type="submission" date="2022-10" db="EMBL/GenBank/DDBJ databases">
        <title>Chitinophaga sp. nov., isolated from soil.</title>
        <authorList>
            <person name="Jeon C.O."/>
        </authorList>
    </citation>
    <scope>NUCLEOTIDE SEQUENCE</scope>
    <source>
        <strain evidence="10">R8</strain>
    </source>
</reference>
<feature type="signal peptide" evidence="8">
    <location>
        <begin position="1"/>
        <end position="22"/>
    </location>
</feature>
<dbReference type="Gene3D" id="2.170.130.10">
    <property type="entry name" value="TonB-dependent receptor, plug domain"/>
    <property type="match status" value="1"/>
</dbReference>
<dbReference type="InterPro" id="IPR023997">
    <property type="entry name" value="TonB-dep_OMP_SusC/RagA_CS"/>
</dbReference>
<evidence type="ECO:0000256" key="1">
    <source>
        <dbReference type="ARBA" id="ARBA00004571"/>
    </source>
</evidence>
<evidence type="ECO:0000259" key="9">
    <source>
        <dbReference type="Pfam" id="PF07715"/>
    </source>
</evidence>
<dbReference type="RefSeq" id="WP_264279678.1">
    <property type="nucleotide sequence ID" value="NZ_CP107006.1"/>
</dbReference>
<gene>
    <name evidence="10" type="ORF">MKQ68_14010</name>
</gene>
<evidence type="ECO:0000256" key="8">
    <source>
        <dbReference type="SAM" id="SignalP"/>
    </source>
</evidence>
<evidence type="ECO:0000256" key="2">
    <source>
        <dbReference type="ARBA" id="ARBA00022448"/>
    </source>
</evidence>
<evidence type="ECO:0000256" key="3">
    <source>
        <dbReference type="ARBA" id="ARBA00022452"/>
    </source>
</evidence>
<comment type="similarity">
    <text evidence="7">Belongs to the TonB-dependent receptor family.</text>
</comment>
<dbReference type="PROSITE" id="PS52016">
    <property type="entry name" value="TONB_DEPENDENT_REC_3"/>
    <property type="match status" value="1"/>
</dbReference>
<evidence type="ECO:0000313" key="10">
    <source>
        <dbReference type="EMBL" id="UYQ91206.1"/>
    </source>
</evidence>
<keyword evidence="4 7" id="KW-0812">Transmembrane</keyword>
<dbReference type="InterPro" id="IPR036942">
    <property type="entry name" value="Beta-barrel_TonB_sf"/>
</dbReference>
<protein>
    <submittedName>
        <fullName evidence="10">SusC/RagA family TonB-linked outer membrane protein</fullName>
    </submittedName>
</protein>
<feature type="domain" description="TonB-dependent receptor plug" evidence="9">
    <location>
        <begin position="118"/>
        <end position="246"/>
    </location>
</feature>
<evidence type="ECO:0000313" key="11">
    <source>
        <dbReference type="Proteomes" id="UP001162741"/>
    </source>
</evidence>
<dbReference type="Pfam" id="PF13715">
    <property type="entry name" value="CarbopepD_reg_2"/>
    <property type="match status" value="1"/>
</dbReference>
<organism evidence="10 11">
    <name type="scientific">Chitinophaga horti</name>
    <dbReference type="NCBI Taxonomy" id="2920382"/>
    <lineage>
        <taxon>Bacteria</taxon>
        <taxon>Pseudomonadati</taxon>
        <taxon>Bacteroidota</taxon>
        <taxon>Chitinophagia</taxon>
        <taxon>Chitinophagales</taxon>
        <taxon>Chitinophagaceae</taxon>
        <taxon>Chitinophaga</taxon>
    </lineage>
</organism>
<dbReference type="Gene3D" id="2.40.170.20">
    <property type="entry name" value="TonB-dependent receptor, beta-barrel domain"/>
    <property type="match status" value="1"/>
</dbReference>
<dbReference type="SUPFAM" id="SSF49464">
    <property type="entry name" value="Carboxypeptidase regulatory domain-like"/>
    <property type="match status" value="1"/>
</dbReference>
<dbReference type="EMBL" id="CP107006">
    <property type="protein sequence ID" value="UYQ91206.1"/>
    <property type="molecule type" value="Genomic_DNA"/>
</dbReference>
<proteinExistence type="inferred from homology"/>
<keyword evidence="8" id="KW-0732">Signal</keyword>
<dbReference type="Proteomes" id="UP001162741">
    <property type="component" value="Chromosome"/>
</dbReference>
<keyword evidence="11" id="KW-1185">Reference proteome</keyword>
<dbReference type="Pfam" id="PF07715">
    <property type="entry name" value="Plug"/>
    <property type="match status" value="1"/>
</dbReference>
<dbReference type="InterPro" id="IPR008969">
    <property type="entry name" value="CarboxyPept-like_regulatory"/>
</dbReference>
<dbReference type="InterPro" id="IPR039426">
    <property type="entry name" value="TonB-dep_rcpt-like"/>
</dbReference>
<dbReference type="InterPro" id="IPR037066">
    <property type="entry name" value="Plug_dom_sf"/>
</dbReference>
<dbReference type="InterPro" id="IPR023996">
    <property type="entry name" value="TonB-dep_OMP_SusC/RagA"/>
</dbReference>
<keyword evidence="3 7" id="KW-1134">Transmembrane beta strand</keyword>
<dbReference type="SUPFAM" id="SSF56935">
    <property type="entry name" value="Porins"/>
    <property type="match status" value="1"/>
</dbReference>
<evidence type="ECO:0000256" key="7">
    <source>
        <dbReference type="PROSITE-ProRule" id="PRU01360"/>
    </source>
</evidence>
<dbReference type="Gene3D" id="2.60.40.1120">
    <property type="entry name" value="Carboxypeptidase-like, regulatory domain"/>
    <property type="match status" value="1"/>
</dbReference>
<keyword evidence="6 7" id="KW-0998">Cell outer membrane</keyword>
<sequence>MIRQKLFLCAVSLLLIGNASFAQVKRTISGIIRDTNGNPVPYATVQIKGTSSGTVADESGKYTIVIDRPNTVLVVTYVGYSASQTTVGDDNTLNLVLNPPQAMNEIVVTAMGVKREAKSIGYSAQKVTGVEISKAAAPDISSGLMGKSAGLNITPNNGVQGSSSRIVIRGNNSILGSNQPLIVMDGIQVQNDPVGGTQQTSGTSLENPKDWGSFMNFLNPDEVDDITVLKGATAAALYGARGANGVILITTKKGAKRPGLGVDYSYSALFTDAYRFQDVQNEYGYGGSNAMWSAVPEFPLTSTGEKRYPGNYPWDGQPAGDKYQAAGAVPGGYSTWDLFSWYGPAASWGHKLDGTELVWWDGSKRKWSPQPDNRKNLFQKGNTQTHNLSFSGGGEFGTIRVGLTRLDNRSVALNSGYDQNNVNLGSVLNISRKLKAEINASYTNYNRHNAPDVGSENSVAKFMIHGMSRDWQPIELDTYKNADGSKNIFDQTSPFRYYPYNNNSFKDLFWNTFEHNQDMTRNQLLGSIKLSADITPWLNVAGRTSLNYSNSEIESRYSPIDAIGVRGQYGVENIRNQDVNFELFTNLHKDNIVKGLNANLLIGNSALRSRWYNYSAWNNGEKSAFAVPHKYFLSNTTGTLDLPKEAWSNYNLNTIFGVLDLSYNDYLFLQLTGRNDWSSTLPLSTSSYFFPSGSLSFVFTEAIKGMKDVSWLNFGKVKLSLAKSANGALPYQTSYTYNSTVITNYINGTAPSTFGGLTIRRLQPSLPPADLLVPQRNTSIETGLELGFFNNRLNVEATYYSTKGTSQIMVGSMAWSSGNNGITFNSGEVTNKGIEFIVRATPVATKDFRWNITLNGAHNQNKIVALDDGIDKYPLQDLWGNNGVQMYVNVGQNYGTIYGYDYKMLNGRRVVKPVLDKSDPTKVVGTQYVTTDDPVPIGNATPKLTGGLGNTFNYKGFSLYVLTDFKLGGDIYSADYAAAIGMGLSPRTLKERNGGGLPYTYPDGTTANHGVVLDGVFEDGKENTDVVHYMYKYAGVSQGWSNVKMPRSEGIFENSWAKLRELNLTYSLPSAFVKRTRVFQGLDVSLIGRNLFYIYTSLPDNLNPEAINGIGNAQGIQWAQFPAMRDFGFSIKARL</sequence>
<name>A0ABY6IV13_9BACT</name>
<keyword evidence="2 7" id="KW-0813">Transport</keyword>
<dbReference type="NCBIfam" id="TIGR04057">
    <property type="entry name" value="SusC_RagA_signa"/>
    <property type="match status" value="1"/>
</dbReference>
<keyword evidence="5 7" id="KW-0472">Membrane</keyword>
<dbReference type="NCBIfam" id="TIGR04056">
    <property type="entry name" value="OMP_RagA_SusC"/>
    <property type="match status" value="1"/>
</dbReference>
<evidence type="ECO:0000256" key="4">
    <source>
        <dbReference type="ARBA" id="ARBA00022692"/>
    </source>
</evidence>
<dbReference type="InterPro" id="IPR012910">
    <property type="entry name" value="Plug_dom"/>
</dbReference>